<dbReference type="RefSeq" id="WP_126167486.1">
    <property type="nucleotide sequence ID" value="NZ_CP020373.1"/>
</dbReference>
<sequence length="190" mass="21805">MNIEIVKESRREVKTYVELMSGADSMLNKAESGIEGGYYCIMSALTLCAFSFEAYLNHIGIKHFDLWTKDARIPILEKYSIVCEKLSIESPDYSRGDCQRVRRLIRYRDTMAHGITQDLELKKPVKKSEGDFSFVQRSEWEKFTVLENAQKSIESTQRIINNINEAAGLGDYAFFSGHEVSRIEVKSLNK</sequence>
<evidence type="ECO:0008006" key="3">
    <source>
        <dbReference type="Google" id="ProtNLM"/>
    </source>
</evidence>
<accession>A0ABN5TUN5</accession>
<proteinExistence type="predicted"/>
<evidence type="ECO:0000313" key="2">
    <source>
        <dbReference type="Proteomes" id="UP000278437"/>
    </source>
</evidence>
<gene>
    <name evidence="1" type="ORF">STH12_02095</name>
</gene>
<dbReference type="EMBL" id="CP020373">
    <property type="protein sequence ID" value="AZQ11182.1"/>
    <property type="molecule type" value="Genomic_DNA"/>
</dbReference>
<keyword evidence="2" id="KW-1185">Reference proteome</keyword>
<organism evidence="1 2">
    <name type="scientific">Shewanella khirikhana</name>
    <dbReference type="NCBI Taxonomy" id="1965282"/>
    <lineage>
        <taxon>Bacteria</taxon>
        <taxon>Pseudomonadati</taxon>
        <taxon>Pseudomonadota</taxon>
        <taxon>Gammaproteobacteria</taxon>
        <taxon>Alteromonadales</taxon>
        <taxon>Shewanellaceae</taxon>
        <taxon>Shewanella</taxon>
    </lineage>
</organism>
<protein>
    <recommendedName>
        <fullName evidence="3">RiboL-PSP-HEPN domain-containing protein</fullName>
    </recommendedName>
</protein>
<evidence type="ECO:0000313" key="1">
    <source>
        <dbReference type="EMBL" id="AZQ11182.1"/>
    </source>
</evidence>
<name>A0ABN5TUN5_9GAMM</name>
<dbReference type="Proteomes" id="UP000278437">
    <property type="component" value="Chromosome"/>
</dbReference>
<reference evidence="2" key="1">
    <citation type="submission" date="2017-03" db="EMBL/GenBank/DDBJ databases">
        <title>Full genome sequence of a non-lethal Shewanella isolate that potentiates virulence of Vibio parahaemolyticus causing acute hepatopancreatic necrosis disease (AHPND) in shrimp.</title>
        <authorList>
            <person name="Prachumwat A."/>
            <person name="Sritunyalucksana K."/>
        </authorList>
    </citation>
    <scope>NUCLEOTIDE SEQUENCE [LARGE SCALE GENOMIC DNA]</scope>
    <source>
        <strain evidence="2">TH2012</strain>
    </source>
</reference>